<feature type="domain" description="Amine oxidase" evidence="12">
    <location>
        <begin position="43"/>
        <end position="550"/>
    </location>
</feature>
<evidence type="ECO:0000313" key="14">
    <source>
        <dbReference type="Proteomes" id="UP000327118"/>
    </source>
</evidence>
<keyword evidence="7 11" id="KW-0560">Oxidoreductase</keyword>
<dbReference type="AlphaFoldDB" id="A0A5N6Z885"/>
<name>A0A5N6Z885_9EURO</name>
<evidence type="ECO:0000256" key="11">
    <source>
        <dbReference type="RuleBase" id="RU367069"/>
    </source>
</evidence>
<comment type="similarity">
    <text evidence="3 11">Belongs to the protoporphyrinogen/coproporphyrinogen oxidase family. Protoporphyrinogen oxidase subfamily.</text>
</comment>
<keyword evidence="9 11" id="KW-0627">Porphyrin biosynthesis</keyword>
<dbReference type="GO" id="GO:0005743">
    <property type="term" value="C:mitochondrial inner membrane"/>
    <property type="evidence" value="ECO:0007669"/>
    <property type="project" value="UniProtKB-SubCell"/>
</dbReference>
<evidence type="ECO:0000256" key="1">
    <source>
        <dbReference type="ARBA" id="ARBA00002600"/>
    </source>
</evidence>
<dbReference type="FunFam" id="3.50.50.60:FF:000193">
    <property type="entry name" value="Protoporphyrinogen oxidase"/>
    <property type="match status" value="1"/>
</dbReference>
<comment type="subcellular location">
    <subcellularLocation>
        <location evidence="11">Mitochondrion inner membrane</location>
    </subcellularLocation>
</comment>
<dbReference type="InterPro" id="IPR004572">
    <property type="entry name" value="Protoporphyrinogen_oxidase"/>
</dbReference>
<dbReference type="NCBIfam" id="TIGR00562">
    <property type="entry name" value="proto_IX_ox"/>
    <property type="match status" value="1"/>
</dbReference>
<keyword evidence="6 11" id="KW-0274">FAD</keyword>
<dbReference type="UniPathway" id="UPA00251">
    <property type="reaction ID" value="UER00324"/>
</dbReference>
<dbReference type="SUPFAM" id="SSF54373">
    <property type="entry name" value="FAD-linked reductases, C-terminal domain"/>
    <property type="match status" value="1"/>
</dbReference>
<sequence length="600" mass="66358">MRLPCVPSRALKGLRTPLVFAPIGQRRHSHTTTYDAAVIGGGITGLTAAYRLSQDPNCSKITLYEKSPHLGGWLLSEKIPVEGGNVVFEYGPRTLRTAVPGCLPLLDLLLELDLYDDVLLTSKSSPAARNRYIYYPDHLVRMPAPVPNAGLIANIRDPLYAMLHEPVFEGLLKSILLEPFRPLPGSKTIHSDESIADFVSRRFCPEVADNLVSALFHGIYAGNISRLSAQTIMGTMRDLENDSRRVLGGYVNSLMSGVKHMLMDDLLALESVAHEKPGSYWKDLRTLVSGTSVLTLKEGLGQLSNALVDALNKSKKVDVLANTDVTSITQNRNTHDLMVRSGQDRSRIHNRVIATIPAPDLAKTLATPTVTDQSLPQNTISYLEEHNYAVTVMVVNLYYPNPDLLPVSGFGYLIPRSIPYEQNPEMALGVIFGSDSSVGQDTAPGTKLTVMMGGHLWDGWKESEYPDHEAAVAMSRNLLHRHLGITDAPTVTRSRLQRNAIPQYTVGHLSRMHDLSRSARRELNNRLTIAGSWYNGVGVTDCIRQAYLAASYGVGARKLGPGDGDRPWRRFDYENWDLEGGIVTSPVRWAEVYKSERKHF</sequence>
<evidence type="ECO:0000256" key="3">
    <source>
        <dbReference type="ARBA" id="ARBA00010551"/>
    </source>
</evidence>
<evidence type="ECO:0000313" key="13">
    <source>
        <dbReference type="EMBL" id="KAE8353618.1"/>
    </source>
</evidence>
<dbReference type="EC" id="1.3.3.4" evidence="4 11"/>
<comment type="catalytic activity">
    <reaction evidence="10 11">
        <text>protoporphyrinogen IX + 3 O2 = protoporphyrin IX + 3 H2O2</text>
        <dbReference type="Rhea" id="RHEA:25576"/>
        <dbReference type="ChEBI" id="CHEBI:15379"/>
        <dbReference type="ChEBI" id="CHEBI:16240"/>
        <dbReference type="ChEBI" id="CHEBI:57306"/>
        <dbReference type="ChEBI" id="CHEBI:57307"/>
        <dbReference type="EC" id="1.3.3.4"/>
    </reaction>
</comment>
<reference evidence="14" key="1">
    <citation type="submission" date="2019-04" db="EMBL/GenBank/DDBJ databases">
        <title>Friends and foes A comparative genomics studyof 23 Aspergillus species from section Flavi.</title>
        <authorList>
            <consortium name="DOE Joint Genome Institute"/>
            <person name="Kjaerbolling I."/>
            <person name="Vesth T."/>
            <person name="Frisvad J.C."/>
            <person name="Nybo J.L."/>
            <person name="Theobald S."/>
            <person name="Kildgaard S."/>
            <person name="Isbrandt T."/>
            <person name="Kuo A."/>
            <person name="Sato A."/>
            <person name="Lyhne E.K."/>
            <person name="Kogle M.E."/>
            <person name="Wiebenga A."/>
            <person name="Kun R.S."/>
            <person name="Lubbers R.J."/>
            <person name="Makela M.R."/>
            <person name="Barry K."/>
            <person name="Chovatia M."/>
            <person name="Clum A."/>
            <person name="Daum C."/>
            <person name="Haridas S."/>
            <person name="He G."/>
            <person name="LaButti K."/>
            <person name="Lipzen A."/>
            <person name="Mondo S."/>
            <person name="Riley R."/>
            <person name="Salamov A."/>
            <person name="Simmons B.A."/>
            <person name="Magnuson J.K."/>
            <person name="Henrissat B."/>
            <person name="Mortensen U.H."/>
            <person name="Larsen T.O."/>
            <person name="Devries R.P."/>
            <person name="Grigoriev I.V."/>
            <person name="Machida M."/>
            <person name="Baker S.E."/>
            <person name="Andersen M.R."/>
        </authorList>
    </citation>
    <scope>NUCLEOTIDE SEQUENCE [LARGE SCALE GENOMIC DNA]</scope>
    <source>
        <strain evidence="14">CBS 553.77</strain>
    </source>
</reference>
<dbReference type="Proteomes" id="UP000327118">
    <property type="component" value="Unassembled WGS sequence"/>
</dbReference>
<dbReference type="Gene3D" id="3.50.50.60">
    <property type="entry name" value="FAD/NAD(P)-binding domain"/>
    <property type="match status" value="1"/>
</dbReference>
<dbReference type="InterPro" id="IPR050464">
    <property type="entry name" value="Zeta_carotene_desat/Oxidored"/>
</dbReference>
<keyword evidence="5 11" id="KW-0285">Flavoprotein</keyword>
<evidence type="ECO:0000256" key="5">
    <source>
        <dbReference type="ARBA" id="ARBA00022630"/>
    </source>
</evidence>
<dbReference type="OrthoDB" id="438553at2759"/>
<evidence type="ECO:0000256" key="10">
    <source>
        <dbReference type="ARBA" id="ARBA00047554"/>
    </source>
</evidence>
<evidence type="ECO:0000256" key="2">
    <source>
        <dbReference type="ARBA" id="ARBA00005073"/>
    </source>
</evidence>
<comment type="function">
    <text evidence="1 11">Catalyzes the 6-electron oxidation of protoporphyrinogen-IX to form protoporphyrin-IX.</text>
</comment>
<comment type="cofactor">
    <cofactor evidence="11">
        <name>FAD</name>
        <dbReference type="ChEBI" id="CHEBI:57692"/>
    </cofactor>
    <text evidence="11">Binds 1 FAD per subunit.</text>
</comment>
<protein>
    <recommendedName>
        <fullName evidence="4 11">Protoporphyrinogen oxidase</fullName>
        <ecNumber evidence="4 11">1.3.3.4</ecNumber>
    </recommendedName>
</protein>
<gene>
    <name evidence="13" type="ORF">BDV28DRAFT_104267</name>
</gene>
<organism evidence="13 14">
    <name type="scientific">Aspergillus coremiiformis</name>
    <dbReference type="NCBI Taxonomy" id="138285"/>
    <lineage>
        <taxon>Eukaryota</taxon>
        <taxon>Fungi</taxon>
        <taxon>Dikarya</taxon>
        <taxon>Ascomycota</taxon>
        <taxon>Pezizomycotina</taxon>
        <taxon>Eurotiomycetes</taxon>
        <taxon>Eurotiomycetidae</taxon>
        <taxon>Eurotiales</taxon>
        <taxon>Aspergillaceae</taxon>
        <taxon>Aspergillus</taxon>
        <taxon>Aspergillus subgen. Circumdati</taxon>
    </lineage>
</organism>
<keyword evidence="8 11" id="KW-0350">Heme biosynthesis</keyword>
<dbReference type="GO" id="GO:0006782">
    <property type="term" value="P:protoporphyrinogen IX biosynthetic process"/>
    <property type="evidence" value="ECO:0007669"/>
    <property type="project" value="UniProtKB-UniRule"/>
</dbReference>
<evidence type="ECO:0000259" key="12">
    <source>
        <dbReference type="Pfam" id="PF01593"/>
    </source>
</evidence>
<dbReference type="PANTHER" id="PTHR42923">
    <property type="entry name" value="PROTOPORPHYRINOGEN OXIDASE"/>
    <property type="match status" value="1"/>
</dbReference>
<accession>A0A5N6Z885</accession>
<evidence type="ECO:0000256" key="7">
    <source>
        <dbReference type="ARBA" id="ARBA00023002"/>
    </source>
</evidence>
<comment type="pathway">
    <text evidence="2 11">Porphyrin-containing compound metabolism; protoporphyrin-IX biosynthesis; protoporphyrin-IX from protoporphyrinogen-IX: step 1/1.</text>
</comment>
<evidence type="ECO:0000256" key="4">
    <source>
        <dbReference type="ARBA" id="ARBA00012867"/>
    </source>
</evidence>
<proteinExistence type="inferred from homology"/>
<dbReference type="InterPro" id="IPR036188">
    <property type="entry name" value="FAD/NAD-bd_sf"/>
</dbReference>
<dbReference type="InterPro" id="IPR002937">
    <property type="entry name" value="Amino_oxidase"/>
</dbReference>
<dbReference type="GO" id="GO:0004729">
    <property type="term" value="F:oxygen-dependent protoporphyrinogen oxidase activity"/>
    <property type="evidence" value="ECO:0007669"/>
    <property type="project" value="UniProtKB-UniRule"/>
</dbReference>
<keyword evidence="14" id="KW-1185">Reference proteome</keyword>
<dbReference type="Pfam" id="PF01593">
    <property type="entry name" value="Amino_oxidase"/>
    <property type="match status" value="1"/>
</dbReference>
<dbReference type="PANTHER" id="PTHR42923:SF3">
    <property type="entry name" value="PROTOPORPHYRINOGEN OXIDASE"/>
    <property type="match status" value="1"/>
</dbReference>
<evidence type="ECO:0000256" key="6">
    <source>
        <dbReference type="ARBA" id="ARBA00022827"/>
    </source>
</evidence>
<evidence type="ECO:0000256" key="9">
    <source>
        <dbReference type="ARBA" id="ARBA00023244"/>
    </source>
</evidence>
<dbReference type="EMBL" id="ML739093">
    <property type="protein sequence ID" value="KAE8353618.1"/>
    <property type="molecule type" value="Genomic_DNA"/>
</dbReference>
<dbReference type="SUPFAM" id="SSF51905">
    <property type="entry name" value="FAD/NAD(P)-binding domain"/>
    <property type="match status" value="1"/>
</dbReference>
<evidence type="ECO:0000256" key="8">
    <source>
        <dbReference type="ARBA" id="ARBA00023133"/>
    </source>
</evidence>